<dbReference type="Pfam" id="PF17223">
    <property type="entry name" value="CPCFC"/>
    <property type="match status" value="3"/>
</dbReference>
<proteinExistence type="predicted"/>
<feature type="domain" description="Cuticle protein CPCFC" evidence="2">
    <location>
        <begin position="159"/>
        <end position="175"/>
    </location>
</feature>
<feature type="compositionally biased region" description="Pro residues" evidence="1">
    <location>
        <begin position="110"/>
        <end position="120"/>
    </location>
</feature>
<reference evidence="3 4" key="1">
    <citation type="journal article" date="2007" name="Nature">
        <title>Evolution of genes and genomes on the Drosophila phylogeny.</title>
        <authorList>
            <consortium name="Drosophila 12 Genomes Consortium"/>
            <person name="Clark A.G."/>
            <person name="Eisen M.B."/>
            <person name="Smith D.R."/>
            <person name="Bergman C.M."/>
            <person name="Oliver B."/>
            <person name="Markow T.A."/>
            <person name="Kaufman T.C."/>
            <person name="Kellis M."/>
            <person name="Gelbart W."/>
            <person name="Iyer V.N."/>
            <person name="Pollard D.A."/>
            <person name="Sackton T.B."/>
            <person name="Larracuente A.M."/>
            <person name="Singh N.D."/>
            <person name="Abad J.P."/>
            <person name="Abt D.N."/>
            <person name="Adryan B."/>
            <person name="Aguade M."/>
            <person name="Akashi H."/>
            <person name="Anderson W.W."/>
            <person name="Aquadro C.F."/>
            <person name="Ardell D.H."/>
            <person name="Arguello R."/>
            <person name="Artieri C.G."/>
            <person name="Barbash D.A."/>
            <person name="Barker D."/>
            <person name="Barsanti P."/>
            <person name="Batterham P."/>
            <person name="Batzoglou S."/>
            <person name="Begun D."/>
            <person name="Bhutkar A."/>
            <person name="Blanco E."/>
            <person name="Bosak S.A."/>
            <person name="Bradley R.K."/>
            <person name="Brand A.D."/>
            <person name="Brent M.R."/>
            <person name="Brooks A.N."/>
            <person name="Brown R.H."/>
            <person name="Butlin R.K."/>
            <person name="Caggese C."/>
            <person name="Calvi B.R."/>
            <person name="Bernardo de Carvalho A."/>
            <person name="Caspi A."/>
            <person name="Castrezana S."/>
            <person name="Celniker S.E."/>
            <person name="Chang J.L."/>
            <person name="Chapple C."/>
            <person name="Chatterji S."/>
            <person name="Chinwalla A."/>
            <person name="Civetta A."/>
            <person name="Clifton S.W."/>
            <person name="Comeron J.M."/>
            <person name="Costello J.C."/>
            <person name="Coyne J.A."/>
            <person name="Daub J."/>
            <person name="David R.G."/>
            <person name="Delcher A.L."/>
            <person name="Delehaunty K."/>
            <person name="Do C.B."/>
            <person name="Ebling H."/>
            <person name="Edwards K."/>
            <person name="Eickbush T."/>
            <person name="Evans J.D."/>
            <person name="Filipski A."/>
            <person name="Findeiss S."/>
            <person name="Freyhult E."/>
            <person name="Fulton L."/>
            <person name="Fulton R."/>
            <person name="Garcia A.C."/>
            <person name="Gardiner A."/>
            <person name="Garfield D.A."/>
            <person name="Garvin B.E."/>
            <person name="Gibson G."/>
            <person name="Gilbert D."/>
            <person name="Gnerre S."/>
            <person name="Godfrey J."/>
            <person name="Good R."/>
            <person name="Gotea V."/>
            <person name="Gravely B."/>
            <person name="Greenberg A.J."/>
            <person name="Griffiths-Jones S."/>
            <person name="Gross S."/>
            <person name="Guigo R."/>
            <person name="Gustafson E.A."/>
            <person name="Haerty W."/>
            <person name="Hahn M.W."/>
            <person name="Halligan D.L."/>
            <person name="Halpern A.L."/>
            <person name="Halter G.M."/>
            <person name="Han M.V."/>
            <person name="Heger A."/>
            <person name="Hillier L."/>
            <person name="Hinrichs A.S."/>
            <person name="Holmes I."/>
            <person name="Hoskins R.A."/>
            <person name="Hubisz M.J."/>
            <person name="Hultmark D."/>
            <person name="Huntley M.A."/>
            <person name="Jaffe D.B."/>
            <person name="Jagadeeshan S."/>
            <person name="Jeck W.R."/>
            <person name="Johnson J."/>
            <person name="Jones C.D."/>
            <person name="Jordan W.C."/>
            <person name="Karpen G.H."/>
            <person name="Kataoka E."/>
            <person name="Keightley P.D."/>
            <person name="Kheradpour P."/>
            <person name="Kirkness E.F."/>
            <person name="Koerich L.B."/>
            <person name="Kristiansen K."/>
            <person name="Kudrna D."/>
            <person name="Kulathinal R.J."/>
            <person name="Kumar S."/>
            <person name="Kwok R."/>
            <person name="Lander E."/>
            <person name="Langley C.H."/>
            <person name="Lapoint R."/>
            <person name="Lazzaro B.P."/>
            <person name="Lee S.J."/>
            <person name="Levesque L."/>
            <person name="Li R."/>
            <person name="Lin C.F."/>
            <person name="Lin M.F."/>
            <person name="Lindblad-Toh K."/>
            <person name="Llopart A."/>
            <person name="Long M."/>
            <person name="Low L."/>
            <person name="Lozovsky E."/>
            <person name="Lu J."/>
            <person name="Luo M."/>
            <person name="Machado C.A."/>
            <person name="Makalowski W."/>
            <person name="Marzo M."/>
            <person name="Matsuda M."/>
            <person name="Matzkin L."/>
            <person name="McAllister B."/>
            <person name="McBride C.S."/>
            <person name="McKernan B."/>
            <person name="McKernan K."/>
            <person name="Mendez-Lago M."/>
            <person name="Minx P."/>
            <person name="Mollenhauer M.U."/>
            <person name="Montooth K."/>
            <person name="Mount S.M."/>
            <person name="Mu X."/>
            <person name="Myers E."/>
            <person name="Negre B."/>
            <person name="Newfeld S."/>
            <person name="Nielsen R."/>
            <person name="Noor M.A."/>
            <person name="O'Grady P."/>
            <person name="Pachter L."/>
            <person name="Papaceit M."/>
            <person name="Parisi M.J."/>
            <person name="Parisi M."/>
            <person name="Parts L."/>
            <person name="Pedersen J.S."/>
            <person name="Pesole G."/>
            <person name="Phillippy A.M."/>
            <person name="Ponting C.P."/>
            <person name="Pop M."/>
            <person name="Porcelli D."/>
            <person name="Powell J.R."/>
            <person name="Prohaska S."/>
            <person name="Pruitt K."/>
            <person name="Puig M."/>
            <person name="Quesneville H."/>
            <person name="Ram K.R."/>
            <person name="Rand D."/>
            <person name="Rasmussen M.D."/>
            <person name="Reed L.K."/>
            <person name="Reenan R."/>
            <person name="Reily A."/>
            <person name="Remington K.A."/>
            <person name="Rieger T.T."/>
            <person name="Ritchie M.G."/>
            <person name="Robin C."/>
            <person name="Rogers Y.H."/>
            <person name="Rohde C."/>
            <person name="Rozas J."/>
            <person name="Rubenfield M.J."/>
            <person name="Ruiz A."/>
            <person name="Russo S."/>
            <person name="Salzberg S.L."/>
            <person name="Sanchez-Gracia A."/>
            <person name="Saranga D.J."/>
            <person name="Sato H."/>
            <person name="Schaeffer S.W."/>
            <person name="Schatz M.C."/>
            <person name="Schlenke T."/>
            <person name="Schwartz R."/>
            <person name="Segarra C."/>
            <person name="Singh R.S."/>
            <person name="Sirot L."/>
            <person name="Sirota M."/>
            <person name="Sisneros N.B."/>
            <person name="Smith C.D."/>
            <person name="Smith T.F."/>
            <person name="Spieth J."/>
            <person name="Stage D.E."/>
            <person name="Stark A."/>
            <person name="Stephan W."/>
            <person name="Strausberg R.L."/>
            <person name="Strempel S."/>
            <person name="Sturgill D."/>
            <person name="Sutton G."/>
            <person name="Sutton G.G."/>
            <person name="Tao W."/>
            <person name="Teichmann S."/>
            <person name="Tobari Y.N."/>
            <person name="Tomimura Y."/>
            <person name="Tsolas J.M."/>
            <person name="Valente V.L."/>
            <person name="Venter E."/>
            <person name="Venter J.C."/>
            <person name="Vicario S."/>
            <person name="Vieira F.G."/>
            <person name="Vilella A.J."/>
            <person name="Villasante A."/>
            <person name="Walenz B."/>
            <person name="Wang J."/>
            <person name="Wasserman M."/>
            <person name="Watts T."/>
            <person name="Wilson D."/>
            <person name="Wilson R.K."/>
            <person name="Wing R.A."/>
            <person name="Wolfner M.F."/>
            <person name="Wong A."/>
            <person name="Wong G.K."/>
            <person name="Wu C.I."/>
            <person name="Wu G."/>
            <person name="Yamamoto D."/>
            <person name="Yang H.P."/>
            <person name="Yang S.P."/>
            <person name="Yorke J.A."/>
            <person name="Yoshida K."/>
            <person name="Zdobnov E."/>
            <person name="Zhang P."/>
            <person name="Zhang Y."/>
            <person name="Zimin A.V."/>
            <person name="Baldwin J."/>
            <person name="Abdouelleil A."/>
            <person name="Abdulkadir J."/>
            <person name="Abebe A."/>
            <person name="Abera B."/>
            <person name="Abreu J."/>
            <person name="Acer S.C."/>
            <person name="Aftuck L."/>
            <person name="Alexander A."/>
            <person name="An P."/>
            <person name="Anderson E."/>
            <person name="Anderson S."/>
            <person name="Arachi H."/>
            <person name="Azer M."/>
            <person name="Bachantsang P."/>
            <person name="Barry A."/>
            <person name="Bayul T."/>
            <person name="Berlin A."/>
            <person name="Bessette D."/>
            <person name="Bloom T."/>
            <person name="Blye J."/>
            <person name="Boguslavskiy L."/>
            <person name="Bonnet C."/>
            <person name="Boukhgalter B."/>
            <person name="Bourzgui I."/>
            <person name="Brown A."/>
            <person name="Cahill P."/>
            <person name="Channer S."/>
            <person name="Cheshatsang Y."/>
            <person name="Chuda L."/>
            <person name="Citroen M."/>
            <person name="Collymore A."/>
            <person name="Cooke P."/>
            <person name="Costello M."/>
            <person name="D'Aco K."/>
            <person name="Daza R."/>
            <person name="De Haan G."/>
            <person name="DeGray S."/>
            <person name="DeMaso C."/>
            <person name="Dhargay N."/>
            <person name="Dooley K."/>
            <person name="Dooley E."/>
            <person name="Doricent M."/>
            <person name="Dorje P."/>
            <person name="Dorjee K."/>
            <person name="Dupes A."/>
            <person name="Elong R."/>
            <person name="Falk J."/>
            <person name="Farina A."/>
            <person name="Faro S."/>
            <person name="Ferguson D."/>
            <person name="Fisher S."/>
            <person name="Foley C.D."/>
            <person name="Franke A."/>
            <person name="Friedrich D."/>
            <person name="Gadbois L."/>
            <person name="Gearin G."/>
            <person name="Gearin C.R."/>
            <person name="Giannoukos G."/>
            <person name="Goode T."/>
            <person name="Graham J."/>
            <person name="Grandbois E."/>
            <person name="Grewal S."/>
            <person name="Gyaltsen K."/>
            <person name="Hafez N."/>
            <person name="Hagos B."/>
            <person name="Hall J."/>
            <person name="Henson C."/>
            <person name="Hollinger A."/>
            <person name="Honan T."/>
            <person name="Huard M.D."/>
            <person name="Hughes L."/>
            <person name="Hurhula B."/>
            <person name="Husby M.E."/>
            <person name="Kamat A."/>
            <person name="Kanga B."/>
            <person name="Kashin S."/>
            <person name="Khazanovich D."/>
            <person name="Kisner P."/>
            <person name="Lance K."/>
            <person name="Lara M."/>
            <person name="Lee W."/>
            <person name="Lennon N."/>
            <person name="Letendre F."/>
            <person name="LeVine R."/>
            <person name="Lipovsky A."/>
            <person name="Liu X."/>
            <person name="Liu J."/>
            <person name="Liu S."/>
            <person name="Lokyitsang T."/>
            <person name="Lokyitsang Y."/>
            <person name="Lubonja R."/>
            <person name="Lui A."/>
            <person name="MacDonald P."/>
            <person name="Magnisalis V."/>
            <person name="Maru K."/>
            <person name="Matthews C."/>
            <person name="McCusker W."/>
            <person name="McDonough S."/>
            <person name="Mehta T."/>
            <person name="Meldrim J."/>
            <person name="Meneus L."/>
            <person name="Mihai O."/>
            <person name="Mihalev A."/>
            <person name="Mihova T."/>
            <person name="Mittelman R."/>
            <person name="Mlenga V."/>
            <person name="Montmayeur A."/>
            <person name="Mulrain L."/>
            <person name="Navidi A."/>
            <person name="Naylor J."/>
            <person name="Negash T."/>
            <person name="Nguyen T."/>
            <person name="Nguyen N."/>
            <person name="Nicol R."/>
            <person name="Norbu C."/>
            <person name="Norbu N."/>
            <person name="Novod N."/>
            <person name="O'Neill B."/>
            <person name="Osman S."/>
            <person name="Markiewicz E."/>
            <person name="Oyono O.L."/>
            <person name="Patti C."/>
            <person name="Phunkhang P."/>
            <person name="Pierre F."/>
            <person name="Priest M."/>
            <person name="Raghuraman S."/>
            <person name="Rege F."/>
            <person name="Reyes R."/>
            <person name="Rise C."/>
            <person name="Rogov P."/>
            <person name="Ross K."/>
            <person name="Ryan E."/>
            <person name="Settipalli S."/>
            <person name="Shea T."/>
            <person name="Sherpa N."/>
            <person name="Shi L."/>
            <person name="Shih D."/>
            <person name="Sparrow T."/>
            <person name="Spaulding J."/>
            <person name="Stalker J."/>
            <person name="Stange-Thomann N."/>
            <person name="Stavropoulos S."/>
            <person name="Stone C."/>
            <person name="Strader C."/>
            <person name="Tesfaye S."/>
            <person name="Thomson T."/>
            <person name="Thoulutsang Y."/>
            <person name="Thoulutsang D."/>
            <person name="Topham K."/>
            <person name="Topping I."/>
            <person name="Tsamla T."/>
            <person name="Vassiliev H."/>
            <person name="Vo A."/>
            <person name="Wangchuk T."/>
            <person name="Wangdi T."/>
            <person name="Weiand M."/>
            <person name="Wilkinson J."/>
            <person name="Wilson A."/>
            <person name="Yadav S."/>
            <person name="Young G."/>
            <person name="Yu Q."/>
            <person name="Zembek L."/>
            <person name="Zhong D."/>
            <person name="Zimmer A."/>
            <person name="Zwirko Z."/>
            <person name="Jaffe D.B."/>
            <person name="Alvarez P."/>
            <person name="Brockman W."/>
            <person name="Butler J."/>
            <person name="Chin C."/>
            <person name="Gnerre S."/>
            <person name="Grabherr M."/>
            <person name="Kleber M."/>
            <person name="Mauceli E."/>
            <person name="MacCallum I."/>
        </authorList>
    </citation>
    <scope>NUCLEOTIDE SEQUENCE [LARGE SCALE GENOMIC DNA]</scope>
    <source>
        <strain evidence="4">Rob3c / Tucson 14021-0248.25</strain>
    </source>
</reference>
<dbReference type="Proteomes" id="UP000001292">
    <property type="component" value="Unassembled WGS sequence"/>
</dbReference>
<evidence type="ECO:0000313" key="3">
    <source>
        <dbReference type="EMBL" id="EDW46959.1"/>
    </source>
</evidence>
<evidence type="ECO:0000256" key="1">
    <source>
        <dbReference type="SAM" id="MobiDB-lite"/>
    </source>
</evidence>
<evidence type="ECO:0000313" key="4">
    <source>
        <dbReference type="Proteomes" id="UP000001292"/>
    </source>
</evidence>
<organism evidence="4">
    <name type="scientific">Drosophila sechellia</name>
    <name type="common">Fruit fly</name>
    <dbReference type="NCBI Taxonomy" id="7238"/>
    <lineage>
        <taxon>Eukaryota</taxon>
        <taxon>Metazoa</taxon>
        <taxon>Ecdysozoa</taxon>
        <taxon>Arthropoda</taxon>
        <taxon>Hexapoda</taxon>
        <taxon>Insecta</taxon>
        <taxon>Pterygota</taxon>
        <taxon>Neoptera</taxon>
        <taxon>Endopterygota</taxon>
        <taxon>Diptera</taxon>
        <taxon>Brachycera</taxon>
        <taxon>Muscomorpha</taxon>
        <taxon>Ephydroidea</taxon>
        <taxon>Drosophilidae</taxon>
        <taxon>Drosophila</taxon>
        <taxon>Sophophora</taxon>
    </lineage>
</organism>
<dbReference type="OMA" id="WNPQPQW"/>
<feature type="compositionally biased region" description="Low complexity" evidence="1">
    <location>
        <begin position="121"/>
        <end position="130"/>
    </location>
</feature>
<keyword evidence="4" id="KW-1185">Reference proteome</keyword>
<dbReference type="STRING" id="7238.B4HRZ6"/>
<feature type="compositionally biased region" description="Low complexity" evidence="1">
    <location>
        <begin position="100"/>
        <end position="109"/>
    </location>
</feature>
<feature type="compositionally biased region" description="Low complexity" evidence="1">
    <location>
        <begin position="142"/>
        <end position="151"/>
    </location>
</feature>
<dbReference type="AlphaFoldDB" id="B4HRZ6"/>
<feature type="domain" description="Cuticle protein CPCFC" evidence="2">
    <location>
        <begin position="198"/>
        <end position="214"/>
    </location>
</feature>
<name>B4HRZ6_DROSE</name>
<feature type="region of interest" description="Disordered" evidence="1">
    <location>
        <begin position="92"/>
        <end position="157"/>
    </location>
</feature>
<gene>
    <name evidence="3" type="primary">Dsec\GM20677</name>
    <name evidence="3" type="ORF">Dsec_GM20677</name>
</gene>
<protein>
    <submittedName>
        <fullName evidence="3">GM20677</fullName>
    </submittedName>
</protein>
<dbReference type="InterPro" id="IPR033778">
    <property type="entry name" value="CPCFC"/>
</dbReference>
<dbReference type="EMBL" id="CH480816">
    <property type="protein sequence ID" value="EDW46959.1"/>
    <property type="molecule type" value="Genomic_DNA"/>
</dbReference>
<sequence length="214" mass="23319">MAGLGSSSAAPTRNPIGSLSYDSIVQFGKDYHRPHTRTNSTTTNHPLTSANMFCKLLFATFVALAVAKPQHQPAAQYPAGVNPQDCPNFPICDNARLHNPQPQWGAPQPQWNPQPQPQWNPQPQWQQPQPQWNPQPQPQWQPQPSWNAAPAGAPGGDKYPAGVNPQTCPNYPYCDVNAGHAGAPVAAPPLPGWTERLYPAGVSPHQCPNFPYCN</sequence>
<dbReference type="KEGG" id="dse:6608201"/>
<evidence type="ECO:0000259" key="2">
    <source>
        <dbReference type="Pfam" id="PF17223"/>
    </source>
</evidence>
<dbReference type="PhylomeDB" id="B4HRZ6"/>
<dbReference type="HOGENOM" id="CLU_112181_0_0_1"/>
<dbReference type="GO" id="GO:0042302">
    <property type="term" value="F:structural constituent of cuticle"/>
    <property type="evidence" value="ECO:0007669"/>
    <property type="project" value="InterPro"/>
</dbReference>
<feature type="domain" description="Cuticle protein CPCFC" evidence="2">
    <location>
        <begin position="77"/>
        <end position="93"/>
    </location>
</feature>
<accession>B4HRZ6</accession>
<feature type="compositionally biased region" description="Pro residues" evidence="1">
    <location>
        <begin position="131"/>
        <end position="141"/>
    </location>
</feature>